<accession>A0A9D4UQ62</accession>
<protein>
    <submittedName>
        <fullName evidence="1">Uncharacterized protein</fullName>
    </submittedName>
</protein>
<keyword evidence="2" id="KW-1185">Reference proteome</keyword>
<sequence>MISSNFQVLTLAAPLVARGHHLDRESRFESSKAQAHLRCKRPATCSPTDMASLAAFLMVLGAVTLCVEGQVGRHVASRKLQAQIGHGCGNVACIDVYYDTAYATCESEGDTHLPAYINCCVLRSCEPRSSTGCILHLNNGEDMSCGF</sequence>
<proteinExistence type="predicted"/>
<reference evidence="1" key="1">
    <citation type="submission" date="2021-01" db="EMBL/GenBank/DDBJ databases">
        <title>Adiantum capillus-veneris genome.</title>
        <authorList>
            <person name="Fang Y."/>
            <person name="Liao Q."/>
        </authorList>
    </citation>
    <scope>NUCLEOTIDE SEQUENCE</scope>
    <source>
        <strain evidence="1">H3</strain>
        <tissue evidence="1">Leaf</tissue>
    </source>
</reference>
<dbReference type="OrthoDB" id="10407940at2759"/>
<name>A0A9D4UQ62_ADICA</name>
<dbReference type="AlphaFoldDB" id="A0A9D4UQ62"/>
<evidence type="ECO:0000313" key="2">
    <source>
        <dbReference type="Proteomes" id="UP000886520"/>
    </source>
</evidence>
<dbReference type="Proteomes" id="UP000886520">
    <property type="component" value="Chromosome 13"/>
</dbReference>
<dbReference type="EMBL" id="JABFUD020000013">
    <property type="protein sequence ID" value="KAI5071547.1"/>
    <property type="molecule type" value="Genomic_DNA"/>
</dbReference>
<evidence type="ECO:0000313" key="1">
    <source>
        <dbReference type="EMBL" id="KAI5071547.1"/>
    </source>
</evidence>
<comment type="caution">
    <text evidence="1">The sequence shown here is derived from an EMBL/GenBank/DDBJ whole genome shotgun (WGS) entry which is preliminary data.</text>
</comment>
<organism evidence="1 2">
    <name type="scientific">Adiantum capillus-veneris</name>
    <name type="common">Maidenhair fern</name>
    <dbReference type="NCBI Taxonomy" id="13818"/>
    <lineage>
        <taxon>Eukaryota</taxon>
        <taxon>Viridiplantae</taxon>
        <taxon>Streptophyta</taxon>
        <taxon>Embryophyta</taxon>
        <taxon>Tracheophyta</taxon>
        <taxon>Polypodiopsida</taxon>
        <taxon>Polypodiidae</taxon>
        <taxon>Polypodiales</taxon>
        <taxon>Pteridineae</taxon>
        <taxon>Pteridaceae</taxon>
        <taxon>Vittarioideae</taxon>
        <taxon>Adiantum</taxon>
    </lineage>
</organism>
<gene>
    <name evidence="1" type="ORF">GOP47_0013798</name>
</gene>